<dbReference type="EMBL" id="KZ613872">
    <property type="protein sequence ID" value="PMD53540.1"/>
    <property type="molecule type" value="Genomic_DNA"/>
</dbReference>
<dbReference type="InParanoid" id="A0A2J6SS18"/>
<feature type="compositionally biased region" description="Gly residues" evidence="1">
    <location>
        <begin position="135"/>
        <end position="144"/>
    </location>
</feature>
<evidence type="ECO:0000313" key="3">
    <source>
        <dbReference type="Proteomes" id="UP000235371"/>
    </source>
</evidence>
<accession>A0A2J6SS18</accession>
<name>A0A2J6SS18_9HELO</name>
<dbReference type="GeneID" id="36596097"/>
<evidence type="ECO:0000256" key="1">
    <source>
        <dbReference type="SAM" id="MobiDB-lite"/>
    </source>
</evidence>
<feature type="compositionally biased region" description="Low complexity" evidence="1">
    <location>
        <begin position="94"/>
        <end position="111"/>
    </location>
</feature>
<dbReference type="AlphaFoldDB" id="A0A2J6SS18"/>
<organism evidence="2 3">
    <name type="scientific">Hyaloscypha bicolor E</name>
    <dbReference type="NCBI Taxonomy" id="1095630"/>
    <lineage>
        <taxon>Eukaryota</taxon>
        <taxon>Fungi</taxon>
        <taxon>Dikarya</taxon>
        <taxon>Ascomycota</taxon>
        <taxon>Pezizomycotina</taxon>
        <taxon>Leotiomycetes</taxon>
        <taxon>Helotiales</taxon>
        <taxon>Hyaloscyphaceae</taxon>
        <taxon>Hyaloscypha</taxon>
        <taxon>Hyaloscypha bicolor</taxon>
    </lineage>
</organism>
<gene>
    <name evidence="2" type="ORF">K444DRAFT_700715</name>
</gene>
<reference evidence="2 3" key="1">
    <citation type="submission" date="2016-04" db="EMBL/GenBank/DDBJ databases">
        <title>A degradative enzymes factory behind the ericoid mycorrhizal symbiosis.</title>
        <authorList>
            <consortium name="DOE Joint Genome Institute"/>
            <person name="Martino E."/>
            <person name="Morin E."/>
            <person name="Grelet G."/>
            <person name="Kuo A."/>
            <person name="Kohler A."/>
            <person name="Daghino S."/>
            <person name="Barry K."/>
            <person name="Choi C."/>
            <person name="Cichocki N."/>
            <person name="Clum A."/>
            <person name="Copeland A."/>
            <person name="Hainaut M."/>
            <person name="Haridas S."/>
            <person name="Labutti K."/>
            <person name="Lindquist E."/>
            <person name="Lipzen A."/>
            <person name="Khouja H.-R."/>
            <person name="Murat C."/>
            <person name="Ohm R."/>
            <person name="Olson A."/>
            <person name="Spatafora J."/>
            <person name="Veneault-Fourrey C."/>
            <person name="Henrissat B."/>
            <person name="Grigoriev I."/>
            <person name="Martin F."/>
            <person name="Perotto S."/>
        </authorList>
    </citation>
    <scope>NUCLEOTIDE SEQUENCE [LARGE SCALE GENOMIC DNA]</scope>
    <source>
        <strain evidence="2 3">E</strain>
    </source>
</reference>
<sequence>MRAVAGASSAIPKYASQPGSLLEAPKLPRPPMRQQVMPCNNTRSNDNPHPNRRLHLLRRLAARLAITKPDNHNNHNENRHHLIRHDDDDNIHHANGFTNSAGSGSNSTATGSDAAEISAYLSSVMSVETSTPTPVGGGSGGNATGTGTPSQYTGAAARKGESNAWVAMVAFGVVGLVVL</sequence>
<feature type="region of interest" description="Disordered" evidence="1">
    <location>
        <begin position="129"/>
        <end position="154"/>
    </location>
</feature>
<dbReference type="Proteomes" id="UP000235371">
    <property type="component" value="Unassembled WGS sequence"/>
</dbReference>
<dbReference type="RefSeq" id="XP_024730444.1">
    <property type="nucleotide sequence ID" value="XM_024888021.1"/>
</dbReference>
<evidence type="ECO:0000313" key="2">
    <source>
        <dbReference type="EMBL" id="PMD53540.1"/>
    </source>
</evidence>
<feature type="region of interest" description="Disordered" evidence="1">
    <location>
        <begin position="87"/>
        <end position="111"/>
    </location>
</feature>
<protein>
    <submittedName>
        <fullName evidence="2">Uncharacterized protein</fullName>
    </submittedName>
</protein>
<keyword evidence="3" id="KW-1185">Reference proteome</keyword>
<proteinExistence type="predicted"/>